<dbReference type="PROSITE" id="PS50893">
    <property type="entry name" value="ABC_TRANSPORTER_2"/>
    <property type="match status" value="1"/>
</dbReference>
<evidence type="ECO:0000259" key="4">
    <source>
        <dbReference type="PROSITE" id="PS50893"/>
    </source>
</evidence>
<dbReference type="InterPro" id="IPR027417">
    <property type="entry name" value="P-loop_NTPase"/>
</dbReference>
<evidence type="ECO:0000313" key="5">
    <source>
        <dbReference type="EMBL" id="BBF82184.1"/>
    </source>
</evidence>
<dbReference type="Gene3D" id="3.40.50.300">
    <property type="entry name" value="P-loop containing nucleotide triphosphate hydrolases"/>
    <property type="match status" value="1"/>
</dbReference>
<dbReference type="GO" id="GO:0005524">
    <property type="term" value="F:ATP binding"/>
    <property type="evidence" value="ECO:0007669"/>
    <property type="project" value="UniProtKB-KW"/>
</dbReference>
<keyword evidence="3 5" id="KW-0067">ATP-binding</keyword>
<dbReference type="Proteomes" id="UP000278756">
    <property type="component" value="Chromosome 2"/>
</dbReference>
<dbReference type="InterPro" id="IPR003593">
    <property type="entry name" value="AAA+_ATPase"/>
</dbReference>
<dbReference type="GO" id="GO:0016887">
    <property type="term" value="F:ATP hydrolysis activity"/>
    <property type="evidence" value="ECO:0007669"/>
    <property type="project" value="InterPro"/>
</dbReference>
<evidence type="ECO:0000256" key="3">
    <source>
        <dbReference type="ARBA" id="ARBA00022840"/>
    </source>
</evidence>
<dbReference type="AlphaFoldDB" id="A0A3G9GAD4"/>
<proteinExistence type="predicted"/>
<evidence type="ECO:0000256" key="1">
    <source>
        <dbReference type="ARBA" id="ARBA00022448"/>
    </source>
</evidence>
<keyword evidence="2" id="KW-0547">Nucleotide-binding</keyword>
<sequence length="241" mass="26053">MATQPALRCEDLCVDIAGKRIVTSVSLSLAPGQWYGILGVNGSGKTTLLNSLCGRLPVAQGRLWLADEEVTAVPQRRAALWGYAPPPDSLPPELTPQVLLALVAESRQAQVPNDPALLEALDYHALRHKMIGTLSAGQKQKIALMCAFVGEPARIILDEPFNWLDPLAIYALKNCLTQRAREGALILTALHDVSSFMTRCDAGVLLADGEIKRGFSSDDLSEGRKDIAAFEHTLYASLRPA</sequence>
<dbReference type="SUPFAM" id="SSF52540">
    <property type="entry name" value="P-loop containing nucleoside triphosphate hydrolases"/>
    <property type="match status" value="1"/>
</dbReference>
<protein>
    <submittedName>
        <fullName evidence="5">ABC transporter, ATP-binding protein</fullName>
    </submittedName>
</protein>
<organism evidence="5 6">
    <name type="scientific">Asticcacaulis excentricus</name>
    <dbReference type="NCBI Taxonomy" id="78587"/>
    <lineage>
        <taxon>Bacteria</taxon>
        <taxon>Pseudomonadati</taxon>
        <taxon>Pseudomonadota</taxon>
        <taxon>Alphaproteobacteria</taxon>
        <taxon>Caulobacterales</taxon>
        <taxon>Caulobacteraceae</taxon>
        <taxon>Asticcacaulis</taxon>
    </lineage>
</organism>
<dbReference type="PANTHER" id="PTHR42939:SF1">
    <property type="entry name" value="ABC TRANSPORTER ATP-BINDING PROTEIN ALBC-RELATED"/>
    <property type="match status" value="1"/>
</dbReference>
<dbReference type="EMBL" id="AP018828">
    <property type="protein sequence ID" value="BBF82184.1"/>
    <property type="molecule type" value="Genomic_DNA"/>
</dbReference>
<dbReference type="Pfam" id="PF00005">
    <property type="entry name" value="ABC_tran"/>
    <property type="match status" value="1"/>
</dbReference>
<reference evidence="6" key="1">
    <citation type="journal article" date="2017" name="Biotechnol. Biofuels">
        <title>Evaluation of environmental bacterial communities as a factor affecting the growth of duckweed Lemna minor.</title>
        <authorList>
            <person name="Ishizawa H."/>
            <person name="Kuroda M."/>
            <person name="Morikawa M."/>
            <person name="Ike M."/>
        </authorList>
    </citation>
    <scope>NUCLEOTIDE SEQUENCE [LARGE SCALE GENOMIC DNA]</scope>
    <source>
        <strain evidence="6">M6</strain>
    </source>
</reference>
<reference evidence="6" key="2">
    <citation type="journal article" date="2017" name="Plant Physiol. Biochem.">
        <title>Differential oxidative and antioxidative response of duckweed Lemna minor toward plant growth promoting/inhibiting bacteria.</title>
        <authorList>
            <person name="Ishizawa H."/>
            <person name="Kuroda M."/>
            <person name="Morikawa M."/>
            <person name="Ike M."/>
        </authorList>
    </citation>
    <scope>NUCLEOTIDE SEQUENCE [LARGE SCALE GENOMIC DNA]</scope>
    <source>
        <strain evidence="6">M6</strain>
    </source>
</reference>
<keyword evidence="1" id="KW-0813">Transport</keyword>
<accession>A0A3G9GAD4</accession>
<feature type="domain" description="ABC transporter" evidence="4">
    <location>
        <begin position="7"/>
        <end position="233"/>
    </location>
</feature>
<dbReference type="PANTHER" id="PTHR42939">
    <property type="entry name" value="ABC TRANSPORTER ATP-BINDING PROTEIN ALBC-RELATED"/>
    <property type="match status" value="1"/>
</dbReference>
<evidence type="ECO:0000313" key="6">
    <source>
        <dbReference type="Proteomes" id="UP000278756"/>
    </source>
</evidence>
<gene>
    <name evidence="5" type="ORF">EM6_2814</name>
</gene>
<dbReference type="OrthoDB" id="9806149at2"/>
<dbReference type="SMART" id="SM00382">
    <property type="entry name" value="AAA"/>
    <property type="match status" value="1"/>
</dbReference>
<evidence type="ECO:0000256" key="2">
    <source>
        <dbReference type="ARBA" id="ARBA00022741"/>
    </source>
</evidence>
<dbReference type="InterPro" id="IPR003439">
    <property type="entry name" value="ABC_transporter-like_ATP-bd"/>
</dbReference>
<name>A0A3G9GAD4_9CAUL</name>
<dbReference type="RefSeq" id="WP_126423790.1">
    <property type="nucleotide sequence ID" value="NZ_AP018828.1"/>
</dbReference>
<dbReference type="InterPro" id="IPR051782">
    <property type="entry name" value="ABC_Transporter_VariousFunc"/>
</dbReference>